<evidence type="ECO:0000313" key="1">
    <source>
        <dbReference type="EMBL" id="KIW23926.1"/>
    </source>
</evidence>
<accession>A0A0D1Z8F2</accession>
<keyword evidence="2" id="KW-1185">Reference proteome</keyword>
<dbReference type="EMBL" id="KN847046">
    <property type="protein sequence ID" value="KIW23926.1"/>
    <property type="molecule type" value="Genomic_DNA"/>
</dbReference>
<proteinExistence type="predicted"/>
<dbReference type="Proteomes" id="UP000054466">
    <property type="component" value="Unassembled WGS sequence"/>
</dbReference>
<organism evidence="1 2">
    <name type="scientific">Cladophialophora immunda</name>
    <dbReference type="NCBI Taxonomy" id="569365"/>
    <lineage>
        <taxon>Eukaryota</taxon>
        <taxon>Fungi</taxon>
        <taxon>Dikarya</taxon>
        <taxon>Ascomycota</taxon>
        <taxon>Pezizomycotina</taxon>
        <taxon>Eurotiomycetes</taxon>
        <taxon>Chaetothyriomycetidae</taxon>
        <taxon>Chaetothyriales</taxon>
        <taxon>Herpotrichiellaceae</taxon>
        <taxon>Cladophialophora</taxon>
    </lineage>
</organism>
<protein>
    <submittedName>
        <fullName evidence="1">Uncharacterized protein</fullName>
    </submittedName>
</protein>
<sequence length="113" mass="12820">MNSSLDNTPWFDDNKLISQSPILIGEAADEHSRLSFVKSSDPQTPVPSYFAPKLYHQRNISWPWWSLSRASFLAEASLKSTNRRYYIVGQDTVMGTLDHDVVDPESGPRSSEF</sequence>
<dbReference type="GeneID" id="27351281"/>
<dbReference type="HOGENOM" id="CLU_2133255_0_0_1"/>
<evidence type="ECO:0000313" key="2">
    <source>
        <dbReference type="Proteomes" id="UP000054466"/>
    </source>
</evidence>
<name>A0A0D1Z8F2_9EURO</name>
<reference evidence="1 2" key="1">
    <citation type="submission" date="2015-01" db="EMBL/GenBank/DDBJ databases">
        <title>The Genome Sequence of Cladophialophora immunda CBS83496.</title>
        <authorList>
            <consortium name="The Broad Institute Genomics Platform"/>
            <person name="Cuomo C."/>
            <person name="de Hoog S."/>
            <person name="Gorbushina A."/>
            <person name="Stielow B."/>
            <person name="Teixiera M."/>
            <person name="Abouelleil A."/>
            <person name="Chapman S.B."/>
            <person name="Priest M."/>
            <person name="Young S.K."/>
            <person name="Wortman J."/>
            <person name="Nusbaum C."/>
            <person name="Birren B."/>
        </authorList>
    </citation>
    <scope>NUCLEOTIDE SEQUENCE [LARGE SCALE GENOMIC DNA]</scope>
    <source>
        <strain evidence="1 2">CBS 83496</strain>
    </source>
</reference>
<gene>
    <name evidence="1" type="ORF">PV07_12087</name>
</gene>
<dbReference type="VEuPathDB" id="FungiDB:PV07_12087"/>
<dbReference type="RefSeq" id="XP_016244142.1">
    <property type="nucleotide sequence ID" value="XM_016399580.1"/>
</dbReference>
<dbReference type="AlphaFoldDB" id="A0A0D1Z8F2"/>